<proteinExistence type="predicted"/>
<protein>
    <submittedName>
        <fullName evidence="2">Uncharacterized protein</fullName>
    </submittedName>
</protein>
<dbReference type="HOGENOM" id="CLU_2546180_0_0_1"/>
<organism evidence="2">
    <name type="scientific">Oryza barthii</name>
    <dbReference type="NCBI Taxonomy" id="65489"/>
    <lineage>
        <taxon>Eukaryota</taxon>
        <taxon>Viridiplantae</taxon>
        <taxon>Streptophyta</taxon>
        <taxon>Embryophyta</taxon>
        <taxon>Tracheophyta</taxon>
        <taxon>Spermatophyta</taxon>
        <taxon>Magnoliopsida</taxon>
        <taxon>Liliopsida</taxon>
        <taxon>Poales</taxon>
        <taxon>Poaceae</taxon>
        <taxon>BOP clade</taxon>
        <taxon>Oryzoideae</taxon>
        <taxon>Oryzeae</taxon>
        <taxon>Oryzinae</taxon>
        <taxon>Oryza</taxon>
    </lineage>
</organism>
<accession>A0A0D3HKX6</accession>
<evidence type="ECO:0000313" key="2">
    <source>
        <dbReference type="EnsemblPlants" id="OBART11G10710.1"/>
    </source>
</evidence>
<dbReference type="AlphaFoldDB" id="A0A0D3HKX6"/>
<reference evidence="2" key="1">
    <citation type="journal article" date="2009" name="Rice">
        <title>De Novo Next Generation Sequencing of Plant Genomes.</title>
        <authorList>
            <person name="Rounsley S."/>
            <person name="Marri P.R."/>
            <person name="Yu Y."/>
            <person name="He R."/>
            <person name="Sisneros N."/>
            <person name="Goicoechea J.L."/>
            <person name="Lee S.J."/>
            <person name="Angelova A."/>
            <person name="Kudrna D."/>
            <person name="Luo M."/>
            <person name="Affourtit J."/>
            <person name="Desany B."/>
            <person name="Knight J."/>
            <person name="Niazi F."/>
            <person name="Egholm M."/>
            <person name="Wing R.A."/>
        </authorList>
    </citation>
    <scope>NUCLEOTIDE SEQUENCE [LARGE SCALE GENOMIC DNA]</scope>
    <source>
        <strain evidence="2">cv. IRGC 105608</strain>
    </source>
</reference>
<dbReference type="EnsemblPlants" id="OBART11G10710.1">
    <property type="protein sequence ID" value="OBART11G10710.1"/>
    <property type="gene ID" value="OBART11G10710"/>
</dbReference>
<keyword evidence="3" id="KW-1185">Reference proteome</keyword>
<name>A0A0D3HKX6_9ORYZ</name>
<reference evidence="2" key="2">
    <citation type="submission" date="2015-03" db="UniProtKB">
        <authorList>
            <consortium name="EnsemblPlants"/>
        </authorList>
    </citation>
    <scope>IDENTIFICATION</scope>
</reference>
<dbReference type="Proteomes" id="UP000026960">
    <property type="component" value="Chromosome 11"/>
</dbReference>
<dbReference type="PaxDb" id="65489-OBART11G10710.1"/>
<evidence type="ECO:0000313" key="3">
    <source>
        <dbReference type="Proteomes" id="UP000026960"/>
    </source>
</evidence>
<dbReference type="Gramene" id="OBART11G10710.1">
    <property type="protein sequence ID" value="OBART11G10710.1"/>
    <property type="gene ID" value="OBART11G10710"/>
</dbReference>
<feature type="region of interest" description="Disordered" evidence="1">
    <location>
        <begin position="34"/>
        <end position="83"/>
    </location>
</feature>
<sequence>MENEATTSLSSLAGELTCQSPCWEEARGSNFFDGSCSGSREMEEEAKPNPLRPTALATGPQCRPSSPEREVPPSSAAKESCYS</sequence>
<evidence type="ECO:0000256" key="1">
    <source>
        <dbReference type="SAM" id="MobiDB-lite"/>
    </source>
</evidence>